<dbReference type="Proteomes" id="UP000059680">
    <property type="component" value="Chromosome 5"/>
</dbReference>
<proteinExistence type="predicted"/>
<protein>
    <submittedName>
        <fullName evidence="1">Os05g0449250 protein</fullName>
    </submittedName>
</protein>
<reference evidence="1 2" key="3">
    <citation type="journal article" date="2013" name="Rice">
        <title>Improvement of the Oryza sativa Nipponbare reference genome using next generation sequence and optical map data.</title>
        <authorList>
            <person name="Kawahara Y."/>
            <person name="de la Bastide M."/>
            <person name="Hamilton J.P."/>
            <person name="Kanamori H."/>
            <person name="McCombie W.R."/>
            <person name="Ouyang S."/>
            <person name="Schwartz D.C."/>
            <person name="Tanaka T."/>
            <person name="Wu J."/>
            <person name="Zhou S."/>
            <person name="Childs K.L."/>
            <person name="Davidson R.M."/>
            <person name="Lin H."/>
            <person name="Quesada-Ocampo L."/>
            <person name="Vaillancourt B."/>
            <person name="Sakai H."/>
            <person name="Lee S.S."/>
            <person name="Kim J."/>
            <person name="Numa H."/>
            <person name="Itoh T."/>
            <person name="Buell C.R."/>
            <person name="Matsumoto T."/>
        </authorList>
    </citation>
    <scope>NUCLEOTIDE SEQUENCE [LARGE SCALE GENOMIC DNA]</scope>
    <source>
        <strain evidence="2">cv. Nipponbare</strain>
    </source>
</reference>
<organism evidence="1 2">
    <name type="scientific">Oryza sativa subsp. japonica</name>
    <name type="common">Rice</name>
    <dbReference type="NCBI Taxonomy" id="39947"/>
    <lineage>
        <taxon>Eukaryota</taxon>
        <taxon>Viridiplantae</taxon>
        <taxon>Streptophyta</taxon>
        <taxon>Embryophyta</taxon>
        <taxon>Tracheophyta</taxon>
        <taxon>Spermatophyta</taxon>
        <taxon>Magnoliopsida</taxon>
        <taxon>Liliopsida</taxon>
        <taxon>Poales</taxon>
        <taxon>Poaceae</taxon>
        <taxon>BOP clade</taxon>
        <taxon>Oryzoideae</taxon>
        <taxon>Oryzeae</taxon>
        <taxon>Oryzinae</taxon>
        <taxon>Oryza</taxon>
        <taxon>Oryza sativa</taxon>
    </lineage>
</organism>
<gene>
    <name evidence="1" type="ordered locus">Os05g0449250</name>
    <name evidence="1" type="ORF">OSNPB_050449250</name>
</gene>
<dbReference type="EMBL" id="AP014961">
    <property type="protein sequence ID" value="BAS94312.1"/>
    <property type="molecule type" value="Genomic_DNA"/>
</dbReference>
<dbReference type="AlphaFoldDB" id="A0A0P0WN90"/>
<reference evidence="2" key="1">
    <citation type="journal article" date="2005" name="Nature">
        <title>The map-based sequence of the rice genome.</title>
        <authorList>
            <consortium name="International rice genome sequencing project (IRGSP)"/>
            <person name="Matsumoto T."/>
            <person name="Wu J."/>
            <person name="Kanamori H."/>
            <person name="Katayose Y."/>
            <person name="Fujisawa M."/>
            <person name="Namiki N."/>
            <person name="Mizuno H."/>
            <person name="Yamamoto K."/>
            <person name="Antonio B.A."/>
            <person name="Baba T."/>
            <person name="Sakata K."/>
            <person name="Nagamura Y."/>
            <person name="Aoki H."/>
            <person name="Arikawa K."/>
            <person name="Arita K."/>
            <person name="Bito T."/>
            <person name="Chiden Y."/>
            <person name="Fujitsuka N."/>
            <person name="Fukunaka R."/>
            <person name="Hamada M."/>
            <person name="Harada C."/>
            <person name="Hayashi A."/>
            <person name="Hijishita S."/>
            <person name="Honda M."/>
            <person name="Hosokawa S."/>
            <person name="Ichikawa Y."/>
            <person name="Idonuma A."/>
            <person name="Iijima M."/>
            <person name="Ikeda M."/>
            <person name="Ikeno M."/>
            <person name="Ito K."/>
            <person name="Ito S."/>
            <person name="Ito T."/>
            <person name="Ito Y."/>
            <person name="Ito Y."/>
            <person name="Iwabuchi A."/>
            <person name="Kamiya K."/>
            <person name="Karasawa W."/>
            <person name="Kurita K."/>
            <person name="Katagiri S."/>
            <person name="Kikuta A."/>
            <person name="Kobayashi H."/>
            <person name="Kobayashi N."/>
            <person name="Machita K."/>
            <person name="Maehara T."/>
            <person name="Masukawa M."/>
            <person name="Mizubayashi T."/>
            <person name="Mukai Y."/>
            <person name="Nagasaki H."/>
            <person name="Nagata Y."/>
            <person name="Naito S."/>
            <person name="Nakashima M."/>
            <person name="Nakama Y."/>
            <person name="Nakamichi Y."/>
            <person name="Nakamura M."/>
            <person name="Meguro A."/>
            <person name="Negishi M."/>
            <person name="Ohta I."/>
            <person name="Ohta T."/>
            <person name="Okamoto M."/>
            <person name="Ono N."/>
            <person name="Saji S."/>
            <person name="Sakaguchi M."/>
            <person name="Sakai K."/>
            <person name="Shibata M."/>
            <person name="Shimokawa T."/>
            <person name="Song J."/>
            <person name="Takazaki Y."/>
            <person name="Terasawa K."/>
            <person name="Tsugane M."/>
            <person name="Tsuji K."/>
            <person name="Ueda S."/>
            <person name="Waki K."/>
            <person name="Yamagata H."/>
            <person name="Yamamoto M."/>
            <person name="Yamamoto S."/>
            <person name="Yamane H."/>
            <person name="Yoshiki S."/>
            <person name="Yoshihara R."/>
            <person name="Yukawa K."/>
            <person name="Zhong H."/>
            <person name="Yano M."/>
            <person name="Yuan Q."/>
            <person name="Ouyang S."/>
            <person name="Liu J."/>
            <person name="Jones K.M."/>
            <person name="Gansberger K."/>
            <person name="Moffat K."/>
            <person name="Hill J."/>
            <person name="Bera J."/>
            <person name="Fadrosh D."/>
            <person name="Jin S."/>
            <person name="Johri S."/>
            <person name="Kim M."/>
            <person name="Overton L."/>
            <person name="Reardon M."/>
            <person name="Tsitrin T."/>
            <person name="Vuong H."/>
            <person name="Weaver B."/>
            <person name="Ciecko A."/>
            <person name="Tallon L."/>
            <person name="Jackson J."/>
            <person name="Pai G."/>
            <person name="Aken S.V."/>
            <person name="Utterback T."/>
            <person name="Reidmuller S."/>
            <person name="Feldblyum T."/>
            <person name="Hsiao J."/>
            <person name="Zismann V."/>
            <person name="Iobst S."/>
            <person name="de Vazeille A.R."/>
            <person name="Buell C.R."/>
            <person name="Ying K."/>
            <person name="Li Y."/>
            <person name="Lu T."/>
            <person name="Huang Y."/>
            <person name="Zhao Q."/>
            <person name="Feng Q."/>
            <person name="Zhang L."/>
            <person name="Zhu J."/>
            <person name="Weng Q."/>
            <person name="Mu J."/>
            <person name="Lu Y."/>
            <person name="Fan D."/>
            <person name="Liu Y."/>
            <person name="Guan J."/>
            <person name="Zhang Y."/>
            <person name="Yu S."/>
            <person name="Liu X."/>
            <person name="Zhang Y."/>
            <person name="Hong G."/>
            <person name="Han B."/>
            <person name="Choisne N."/>
            <person name="Demange N."/>
            <person name="Orjeda G."/>
            <person name="Samain S."/>
            <person name="Cattolico L."/>
            <person name="Pelletier E."/>
            <person name="Couloux A."/>
            <person name="Segurens B."/>
            <person name="Wincker P."/>
            <person name="D'Hont A."/>
            <person name="Scarpelli C."/>
            <person name="Weissenbach J."/>
            <person name="Salanoubat M."/>
            <person name="Quetier F."/>
            <person name="Yu Y."/>
            <person name="Kim H.R."/>
            <person name="Rambo T."/>
            <person name="Currie J."/>
            <person name="Collura K."/>
            <person name="Luo M."/>
            <person name="Yang T."/>
            <person name="Ammiraju J.S.S."/>
            <person name="Engler F."/>
            <person name="Soderlund C."/>
            <person name="Wing R.A."/>
            <person name="Palmer L.E."/>
            <person name="de la Bastide M."/>
            <person name="Spiegel L."/>
            <person name="Nascimento L."/>
            <person name="Zutavern T."/>
            <person name="O'Shaughnessy A."/>
            <person name="Dike S."/>
            <person name="Dedhia N."/>
            <person name="Preston R."/>
            <person name="Balija V."/>
            <person name="McCombie W.R."/>
            <person name="Chow T."/>
            <person name="Chen H."/>
            <person name="Chung M."/>
            <person name="Chen C."/>
            <person name="Shaw J."/>
            <person name="Wu H."/>
            <person name="Hsiao K."/>
            <person name="Chao Y."/>
            <person name="Chu M."/>
            <person name="Cheng C."/>
            <person name="Hour A."/>
            <person name="Lee P."/>
            <person name="Lin S."/>
            <person name="Lin Y."/>
            <person name="Liou J."/>
            <person name="Liu S."/>
            <person name="Hsing Y."/>
            <person name="Raghuvanshi S."/>
            <person name="Mohanty A."/>
            <person name="Bharti A.K."/>
            <person name="Gaur A."/>
            <person name="Gupta V."/>
            <person name="Kumar D."/>
            <person name="Ravi V."/>
            <person name="Vij S."/>
            <person name="Kapur A."/>
            <person name="Khurana P."/>
            <person name="Khurana P."/>
            <person name="Khurana J.P."/>
            <person name="Tyagi A.K."/>
            <person name="Gaikwad K."/>
            <person name="Singh A."/>
            <person name="Dalal V."/>
            <person name="Srivastava S."/>
            <person name="Dixit A."/>
            <person name="Pal A.K."/>
            <person name="Ghazi I.A."/>
            <person name="Yadav M."/>
            <person name="Pandit A."/>
            <person name="Bhargava A."/>
            <person name="Sureshbabu K."/>
            <person name="Batra K."/>
            <person name="Sharma T.R."/>
            <person name="Mohapatra T."/>
            <person name="Singh N.K."/>
            <person name="Messing J."/>
            <person name="Nelson A.B."/>
            <person name="Fuks G."/>
            <person name="Kavchok S."/>
            <person name="Keizer G."/>
            <person name="Linton E."/>
            <person name="Llaca V."/>
            <person name="Song R."/>
            <person name="Tanyolac B."/>
            <person name="Young S."/>
            <person name="Ho-Il K."/>
            <person name="Hahn J.H."/>
            <person name="Sangsakoo G."/>
            <person name="Vanavichit A."/>
            <person name="de Mattos Luiz.A.T."/>
            <person name="Zimmer P.D."/>
            <person name="Malone G."/>
            <person name="Dellagostin O."/>
            <person name="de Oliveira A.C."/>
            <person name="Bevan M."/>
            <person name="Bancroft I."/>
            <person name="Minx P."/>
            <person name="Cordum H."/>
            <person name="Wilson R."/>
            <person name="Cheng Z."/>
            <person name="Jin W."/>
            <person name="Jiang J."/>
            <person name="Leong S.A."/>
            <person name="Iwama H."/>
            <person name="Gojobori T."/>
            <person name="Itoh T."/>
            <person name="Niimura Y."/>
            <person name="Fujii Y."/>
            <person name="Habara T."/>
            <person name="Sakai H."/>
            <person name="Sato Y."/>
            <person name="Wilson G."/>
            <person name="Kumar K."/>
            <person name="McCouch S."/>
            <person name="Juretic N."/>
            <person name="Hoen D."/>
            <person name="Wright S."/>
            <person name="Bruskiewich R."/>
            <person name="Bureau T."/>
            <person name="Miyao A."/>
            <person name="Hirochika H."/>
            <person name="Nishikawa T."/>
            <person name="Kadowaki K."/>
            <person name="Sugiura M."/>
            <person name="Burr B."/>
            <person name="Sasaki T."/>
        </authorList>
    </citation>
    <scope>NUCLEOTIDE SEQUENCE [LARGE SCALE GENOMIC DNA]</scope>
    <source>
        <strain evidence="2">cv. Nipponbare</strain>
    </source>
</reference>
<dbReference type="Gramene" id="Os05t0449250-00">
    <property type="protein sequence ID" value="Os05t0449250-00"/>
    <property type="gene ID" value="Os05g0449250"/>
</dbReference>
<evidence type="ECO:0000313" key="2">
    <source>
        <dbReference type="Proteomes" id="UP000059680"/>
    </source>
</evidence>
<dbReference type="InParanoid" id="A0A0P0WN90"/>
<keyword evidence="2" id="KW-1185">Reference proteome</keyword>
<evidence type="ECO:0000313" key="1">
    <source>
        <dbReference type="EMBL" id="BAS94312.1"/>
    </source>
</evidence>
<sequence>MSETESLTSPTADAPSGRTVCFETTVTLVAGAFAQSVCVSGTTTVAGAAEAASTMVRMQEGSTSAAKTVSLSVQARGEGRAGVVEDCVGNYLVWADYIASGPWRGTKGSGFVSHNLR</sequence>
<dbReference type="PaxDb" id="39947-A0A0P0WN90"/>
<name>A0A0P0WN90_ORYSJ</name>
<reference evidence="1 2" key="2">
    <citation type="journal article" date="2013" name="Plant Cell Physiol.">
        <title>Rice Annotation Project Database (RAP-DB): an integrative and interactive database for rice genomics.</title>
        <authorList>
            <person name="Sakai H."/>
            <person name="Lee S.S."/>
            <person name="Tanaka T."/>
            <person name="Numa H."/>
            <person name="Kim J."/>
            <person name="Kawahara Y."/>
            <person name="Wakimoto H."/>
            <person name="Yang C.C."/>
            <person name="Iwamoto M."/>
            <person name="Abe T."/>
            <person name="Yamada Y."/>
            <person name="Muto A."/>
            <person name="Inokuchi H."/>
            <person name="Ikemura T."/>
            <person name="Matsumoto T."/>
            <person name="Sasaki T."/>
            <person name="Itoh T."/>
        </authorList>
    </citation>
    <scope>NUCLEOTIDE SEQUENCE [LARGE SCALE GENOMIC DNA]</scope>
    <source>
        <strain evidence="2">cv. Nipponbare</strain>
    </source>
</reference>
<accession>A0A0P0WN90</accession>